<comment type="caution">
    <text evidence="2">The sequence shown here is derived from an EMBL/GenBank/DDBJ whole genome shotgun (WGS) entry which is preliminary data.</text>
</comment>
<organism evidence="2 3">
    <name type="scientific">Teichococcus deserti</name>
    <dbReference type="NCBI Taxonomy" id="1817963"/>
    <lineage>
        <taxon>Bacteria</taxon>
        <taxon>Pseudomonadati</taxon>
        <taxon>Pseudomonadota</taxon>
        <taxon>Alphaproteobacteria</taxon>
        <taxon>Acetobacterales</taxon>
        <taxon>Roseomonadaceae</taxon>
        <taxon>Roseomonas</taxon>
    </lineage>
</organism>
<feature type="region of interest" description="Disordered" evidence="1">
    <location>
        <begin position="39"/>
        <end position="70"/>
    </location>
</feature>
<reference evidence="2 3" key="1">
    <citation type="submission" date="2016-10" db="EMBL/GenBank/DDBJ databases">
        <title>Draft Genome sequence of Roseomonas sp. strain M3.</title>
        <authorList>
            <person name="Subhash Y."/>
            <person name="Lee S."/>
        </authorList>
    </citation>
    <scope>NUCLEOTIDE SEQUENCE [LARGE SCALE GENOMIC DNA]</scope>
    <source>
        <strain evidence="2 3">M3</strain>
    </source>
</reference>
<name>A0A1V2H8F7_9PROT</name>
<evidence type="ECO:0008006" key="4">
    <source>
        <dbReference type="Google" id="ProtNLM"/>
    </source>
</evidence>
<feature type="compositionally biased region" description="Basic and acidic residues" evidence="1">
    <location>
        <begin position="39"/>
        <end position="61"/>
    </location>
</feature>
<dbReference type="EMBL" id="MLCO01000009">
    <property type="protein sequence ID" value="ONG58898.1"/>
    <property type="molecule type" value="Genomic_DNA"/>
</dbReference>
<dbReference type="OrthoDB" id="8455641at2"/>
<evidence type="ECO:0000256" key="1">
    <source>
        <dbReference type="SAM" id="MobiDB-lite"/>
    </source>
</evidence>
<dbReference type="Proteomes" id="UP000188879">
    <property type="component" value="Unassembled WGS sequence"/>
</dbReference>
<keyword evidence="3" id="KW-1185">Reference proteome</keyword>
<dbReference type="RefSeq" id="WP_076955598.1">
    <property type="nucleotide sequence ID" value="NZ_MLCO01000009.1"/>
</dbReference>
<sequence length="70" mass="7865">MQPHGFSVGQVVEVHPGKHEGHVPGGIYTVERLLPNEGTDREYRVRNQKDGHERVVRESQLRRGASPVTP</sequence>
<gene>
    <name evidence="2" type="ORF">BKE38_01465</name>
</gene>
<evidence type="ECO:0000313" key="2">
    <source>
        <dbReference type="EMBL" id="ONG58898.1"/>
    </source>
</evidence>
<proteinExistence type="predicted"/>
<protein>
    <recommendedName>
        <fullName evidence="4">DUF1918 domain-containing protein</fullName>
    </recommendedName>
</protein>
<accession>A0A1V2H8F7</accession>
<evidence type="ECO:0000313" key="3">
    <source>
        <dbReference type="Proteomes" id="UP000188879"/>
    </source>
</evidence>
<dbReference type="AlphaFoldDB" id="A0A1V2H8F7"/>